<accession>A0A6B9V6F9</accession>
<sequence>MLAFGVSMLCASWHPWPCQCALLVAPWRAKVWGDGGSSAQLEKPTELPLWRLVFVFKVPGSTLGGGNLKLISLGGGGGWTLLPCFSWSSLVRSSWSASWLIFLQAKWRSSLVFQRVPRFES</sequence>
<dbReference type="AlphaFoldDB" id="A0A6B9V6F9"/>
<feature type="signal peptide" evidence="1">
    <location>
        <begin position="1"/>
        <end position="20"/>
    </location>
</feature>
<name>A0A6B9V6F9_ARAHY</name>
<organism evidence="2 3">
    <name type="scientific">Arachis hypogaea</name>
    <name type="common">Peanut</name>
    <dbReference type="NCBI Taxonomy" id="3818"/>
    <lineage>
        <taxon>Eukaryota</taxon>
        <taxon>Viridiplantae</taxon>
        <taxon>Streptophyta</taxon>
        <taxon>Embryophyta</taxon>
        <taxon>Tracheophyta</taxon>
        <taxon>Spermatophyta</taxon>
        <taxon>Magnoliopsida</taxon>
        <taxon>eudicotyledons</taxon>
        <taxon>Gunneridae</taxon>
        <taxon>Pentapetalae</taxon>
        <taxon>rosids</taxon>
        <taxon>fabids</taxon>
        <taxon>Fabales</taxon>
        <taxon>Fabaceae</taxon>
        <taxon>Papilionoideae</taxon>
        <taxon>50 kb inversion clade</taxon>
        <taxon>dalbergioids sensu lato</taxon>
        <taxon>Dalbergieae</taxon>
        <taxon>Pterocarpus clade</taxon>
        <taxon>Arachis</taxon>
    </lineage>
</organism>
<proteinExistence type="predicted"/>
<evidence type="ECO:0000313" key="3">
    <source>
        <dbReference type="Proteomes" id="UP000464620"/>
    </source>
</evidence>
<protein>
    <recommendedName>
        <fullName evidence="4">Secreted protein</fullName>
    </recommendedName>
</protein>
<keyword evidence="1" id="KW-0732">Signal</keyword>
<dbReference type="Proteomes" id="UP000464620">
    <property type="component" value="Chromosome B09"/>
</dbReference>
<evidence type="ECO:0000313" key="2">
    <source>
        <dbReference type="EMBL" id="QHN77276.1"/>
    </source>
</evidence>
<evidence type="ECO:0008006" key="4">
    <source>
        <dbReference type="Google" id="ProtNLM"/>
    </source>
</evidence>
<dbReference type="EMBL" id="CP031001">
    <property type="protein sequence ID" value="QHN77276.1"/>
    <property type="molecule type" value="Genomic_DNA"/>
</dbReference>
<reference evidence="2 3" key="1">
    <citation type="submission" date="2020-01" db="EMBL/GenBank/DDBJ databases">
        <title>Genome sequence of Arachis hypogaea, cultivar Shitouqi.</title>
        <authorList>
            <person name="Zhuang W."/>
            <person name="Chen H."/>
            <person name="Varshney R."/>
            <person name="Wang D."/>
            <person name="Ming R."/>
        </authorList>
    </citation>
    <scope>NUCLEOTIDE SEQUENCE [LARGE SCALE GENOMIC DNA]</scope>
    <source>
        <tissue evidence="2">Young leaf</tissue>
    </source>
</reference>
<evidence type="ECO:0000256" key="1">
    <source>
        <dbReference type="SAM" id="SignalP"/>
    </source>
</evidence>
<gene>
    <name evidence="2" type="ORF">DS421_19g651210</name>
</gene>
<feature type="chain" id="PRO_5025432902" description="Secreted protein" evidence="1">
    <location>
        <begin position="21"/>
        <end position="121"/>
    </location>
</feature>